<dbReference type="InterPro" id="IPR012724">
    <property type="entry name" value="DnaJ"/>
</dbReference>
<dbReference type="InParanoid" id="A0A6J0BM29"/>
<dbReference type="Gene3D" id="2.10.230.10">
    <property type="entry name" value="Heat shock protein DnaJ, cysteine-rich domain"/>
    <property type="match status" value="1"/>
</dbReference>
<dbReference type="PANTHER" id="PTHR44145">
    <property type="entry name" value="DNAJ HOMOLOG SUBFAMILY A MEMBER 3, MITOCHONDRIAL"/>
    <property type="match status" value="1"/>
</dbReference>
<dbReference type="GO" id="GO:0006457">
    <property type="term" value="P:protein folding"/>
    <property type="evidence" value="ECO:0007669"/>
    <property type="project" value="InterPro"/>
</dbReference>
<dbReference type="Pfam" id="PF00226">
    <property type="entry name" value="DnaJ"/>
    <property type="match status" value="1"/>
</dbReference>
<dbReference type="Pfam" id="PF01556">
    <property type="entry name" value="DnaJ_C"/>
    <property type="match status" value="1"/>
</dbReference>
<dbReference type="Proteomes" id="UP000829291">
    <property type="component" value="Chromosome 4"/>
</dbReference>
<keyword evidence="7" id="KW-1000">Mitochondrion outer membrane</keyword>
<dbReference type="GeneID" id="107220685"/>
<evidence type="ECO:0000256" key="4">
    <source>
        <dbReference type="ARBA" id="ARBA00022723"/>
    </source>
</evidence>
<dbReference type="FunFam" id="2.60.260.20:FF:000005">
    <property type="entry name" value="Chaperone protein dnaJ 1, mitochondrial"/>
    <property type="match status" value="1"/>
</dbReference>
<feature type="domain" description="J" evidence="18">
    <location>
        <begin position="84"/>
        <end position="149"/>
    </location>
</feature>
<dbReference type="RefSeq" id="XP_015514853.1">
    <property type="nucleotide sequence ID" value="XM_015659367.2"/>
</dbReference>
<dbReference type="FunCoup" id="A0A6J0BM29">
    <property type="interactions" value="1801"/>
</dbReference>
<dbReference type="InterPro" id="IPR018253">
    <property type="entry name" value="DnaJ_domain_CS"/>
</dbReference>
<evidence type="ECO:0000256" key="13">
    <source>
        <dbReference type="ARBA" id="ARBA00023186"/>
    </source>
</evidence>
<dbReference type="GO" id="GO:0009408">
    <property type="term" value="P:response to heat"/>
    <property type="evidence" value="ECO:0007669"/>
    <property type="project" value="InterPro"/>
</dbReference>
<dbReference type="InterPro" id="IPR001623">
    <property type="entry name" value="DnaJ_domain"/>
</dbReference>
<protein>
    <recommendedName>
        <fullName evidence="15">DnaJ homolog l(2)tid, mitochondrial</fullName>
    </recommendedName>
    <alternativeName>
        <fullName evidence="14">Protein lethal(2)tumorous imaginal discs</fullName>
    </alternativeName>
</protein>
<dbReference type="InterPro" id="IPR002939">
    <property type="entry name" value="DnaJ_C"/>
</dbReference>
<evidence type="ECO:0000256" key="3">
    <source>
        <dbReference type="ARBA" id="ARBA00022481"/>
    </source>
</evidence>
<keyword evidence="13" id="KW-0143">Chaperone</keyword>
<feature type="zinc finger region" description="CR-type" evidence="16">
    <location>
        <begin position="230"/>
        <end position="308"/>
    </location>
</feature>
<keyword evidence="2" id="KW-0217">Developmental protein</keyword>
<evidence type="ECO:0000259" key="18">
    <source>
        <dbReference type="PROSITE" id="PS50076"/>
    </source>
</evidence>
<dbReference type="CDD" id="cd06257">
    <property type="entry name" value="DnaJ"/>
    <property type="match status" value="1"/>
</dbReference>
<dbReference type="KEGG" id="nlo:107220685"/>
<dbReference type="FunFam" id="2.10.230.10:FF:000003">
    <property type="entry name" value="dnaJ homolog subfamily A member 3, mitochondrial"/>
    <property type="match status" value="1"/>
</dbReference>
<dbReference type="Pfam" id="PF00684">
    <property type="entry name" value="DnaJ_CXXCXGXG"/>
    <property type="match status" value="1"/>
</dbReference>
<evidence type="ECO:0000256" key="12">
    <source>
        <dbReference type="ARBA" id="ARBA00023136"/>
    </source>
</evidence>
<dbReference type="SUPFAM" id="SSF46565">
    <property type="entry name" value="Chaperone J-domain"/>
    <property type="match status" value="1"/>
</dbReference>
<evidence type="ECO:0000256" key="9">
    <source>
        <dbReference type="ARBA" id="ARBA00022946"/>
    </source>
</evidence>
<evidence type="ECO:0000313" key="20">
    <source>
        <dbReference type="Proteomes" id="UP000829291"/>
    </source>
</evidence>
<evidence type="ECO:0000256" key="17">
    <source>
        <dbReference type="SAM" id="MobiDB-lite"/>
    </source>
</evidence>
<proteinExistence type="inferred from homology"/>
<keyword evidence="4 16" id="KW-0479">Metal-binding</keyword>
<evidence type="ECO:0000256" key="8">
    <source>
        <dbReference type="ARBA" id="ARBA00022833"/>
    </source>
</evidence>
<dbReference type="GO" id="GO:0005524">
    <property type="term" value="F:ATP binding"/>
    <property type="evidence" value="ECO:0007669"/>
    <property type="project" value="InterPro"/>
</dbReference>
<name>A0A6J0BM29_NEOLC</name>
<keyword evidence="20" id="KW-1185">Reference proteome</keyword>
<keyword evidence="5" id="KW-0677">Repeat</keyword>
<dbReference type="InterPro" id="IPR051938">
    <property type="entry name" value="Apopto_cytoskel_mod"/>
</dbReference>
<dbReference type="GO" id="GO:0005741">
    <property type="term" value="C:mitochondrial outer membrane"/>
    <property type="evidence" value="ECO:0007669"/>
    <property type="project" value="UniProtKB-SubCell"/>
</dbReference>
<dbReference type="SUPFAM" id="SSF49493">
    <property type="entry name" value="HSP40/DnaJ peptide-binding domain"/>
    <property type="match status" value="1"/>
</dbReference>
<feature type="region of interest" description="Disordered" evidence="17">
    <location>
        <begin position="481"/>
        <end position="539"/>
    </location>
</feature>
<dbReference type="PRINTS" id="PR00625">
    <property type="entry name" value="JDOMAIN"/>
</dbReference>
<evidence type="ECO:0000256" key="16">
    <source>
        <dbReference type="PROSITE-ProRule" id="PRU00546"/>
    </source>
</evidence>
<dbReference type="HAMAP" id="MF_01152">
    <property type="entry name" value="DnaJ"/>
    <property type="match status" value="1"/>
</dbReference>
<dbReference type="InterPro" id="IPR036410">
    <property type="entry name" value="HSP_DnaJ_Cys-rich_dom_sf"/>
</dbReference>
<dbReference type="InterPro" id="IPR008971">
    <property type="entry name" value="HSP40/DnaJ_pept-bd"/>
</dbReference>
<keyword evidence="8 16" id="KW-0862">Zinc</keyword>
<dbReference type="PROSITE" id="PS00636">
    <property type="entry name" value="DNAJ_1"/>
    <property type="match status" value="1"/>
</dbReference>
<keyword evidence="11" id="KW-0496">Mitochondrion</keyword>
<dbReference type="PROSITE" id="PS50076">
    <property type="entry name" value="DNAJ_2"/>
    <property type="match status" value="1"/>
</dbReference>
<organism evidence="21">
    <name type="scientific">Neodiprion lecontei</name>
    <name type="common">Redheaded pine sawfly</name>
    <dbReference type="NCBI Taxonomy" id="441921"/>
    <lineage>
        <taxon>Eukaryota</taxon>
        <taxon>Metazoa</taxon>
        <taxon>Ecdysozoa</taxon>
        <taxon>Arthropoda</taxon>
        <taxon>Hexapoda</taxon>
        <taxon>Insecta</taxon>
        <taxon>Pterygota</taxon>
        <taxon>Neoptera</taxon>
        <taxon>Endopterygota</taxon>
        <taxon>Hymenoptera</taxon>
        <taxon>Tenthredinoidea</taxon>
        <taxon>Diprionidae</taxon>
        <taxon>Diprioninae</taxon>
        <taxon>Neodiprion</taxon>
    </lineage>
</organism>
<dbReference type="CDD" id="cd10719">
    <property type="entry name" value="DnaJ_zf"/>
    <property type="match status" value="1"/>
</dbReference>
<evidence type="ECO:0000313" key="21">
    <source>
        <dbReference type="RefSeq" id="XP_015514853.1"/>
    </source>
</evidence>
<keyword evidence="9" id="KW-0809">Transit peptide</keyword>
<dbReference type="AlphaFoldDB" id="A0A6J0BM29"/>
<dbReference type="SMART" id="SM00271">
    <property type="entry name" value="DnaJ"/>
    <property type="match status" value="1"/>
</dbReference>
<feature type="compositionally biased region" description="Basic and acidic residues" evidence="17">
    <location>
        <begin position="501"/>
        <end position="527"/>
    </location>
</feature>
<evidence type="ECO:0000256" key="5">
    <source>
        <dbReference type="ARBA" id="ARBA00022737"/>
    </source>
</evidence>
<dbReference type="InterPro" id="IPR001305">
    <property type="entry name" value="HSP_DnaJ_Cys-rich_dom"/>
</dbReference>
<evidence type="ECO:0000256" key="10">
    <source>
        <dbReference type="ARBA" id="ARBA00022990"/>
    </source>
</evidence>
<keyword evidence="3" id="KW-0488">Methylation</keyword>
<accession>A0A6J0BM29</accession>
<keyword evidence="6 16" id="KW-0863">Zinc-finger</keyword>
<dbReference type="InterPro" id="IPR036869">
    <property type="entry name" value="J_dom_sf"/>
</dbReference>
<dbReference type="GO" id="GO:0008270">
    <property type="term" value="F:zinc ion binding"/>
    <property type="evidence" value="ECO:0007669"/>
    <property type="project" value="UniProtKB-KW"/>
</dbReference>
<dbReference type="FunFam" id="1.10.287.110:FF:000075">
    <property type="entry name" value="Uncharacterized protein, isoform D"/>
    <property type="match status" value="1"/>
</dbReference>
<dbReference type="GO" id="GO:0005102">
    <property type="term" value="F:signaling receptor binding"/>
    <property type="evidence" value="ECO:0007669"/>
    <property type="project" value="UniProtKB-ARBA"/>
</dbReference>
<dbReference type="PANTHER" id="PTHR44145:SF3">
    <property type="entry name" value="DNAJ HOMOLOG SUBFAMILY A MEMBER 3, MITOCHONDRIAL"/>
    <property type="match status" value="1"/>
</dbReference>
<evidence type="ECO:0000256" key="15">
    <source>
        <dbReference type="ARBA" id="ARBA00093620"/>
    </source>
</evidence>
<evidence type="ECO:0000256" key="14">
    <source>
        <dbReference type="ARBA" id="ARBA00080150"/>
    </source>
</evidence>
<comment type="subcellular location">
    <subcellularLocation>
        <location evidence="1">Mitochondrion outer membrane</location>
    </subcellularLocation>
</comment>
<gene>
    <name evidence="21" type="primary">LOC107220685</name>
</gene>
<dbReference type="OrthoDB" id="10256793at2759"/>
<evidence type="ECO:0000256" key="7">
    <source>
        <dbReference type="ARBA" id="ARBA00022787"/>
    </source>
</evidence>
<evidence type="ECO:0000256" key="2">
    <source>
        <dbReference type="ARBA" id="ARBA00022473"/>
    </source>
</evidence>
<evidence type="ECO:0000256" key="1">
    <source>
        <dbReference type="ARBA" id="ARBA00004294"/>
    </source>
</evidence>
<keyword evidence="10" id="KW-0007">Acetylation</keyword>
<dbReference type="GO" id="GO:0043066">
    <property type="term" value="P:negative regulation of apoptotic process"/>
    <property type="evidence" value="ECO:0007669"/>
    <property type="project" value="TreeGrafter"/>
</dbReference>
<dbReference type="Gene3D" id="2.60.260.20">
    <property type="entry name" value="Urease metallochaperone UreE, N-terminal domain"/>
    <property type="match status" value="2"/>
</dbReference>
<dbReference type="SUPFAM" id="SSF57938">
    <property type="entry name" value="DnaJ/Hsp40 cysteine-rich domain"/>
    <property type="match status" value="1"/>
</dbReference>
<dbReference type="GO" id="GO:0005829">
    <property type="term" value="C:cytosol"/>
    <property type="evidence" value="ECO:0007669"/>
    <property type="project" value="UniProtKB-ARBA"/>
</dbReference>
<evidence type="ECO:0000256" key="6">
    <source>
        <dbReference type="ARBA" id="ARBA00022771"/>
    </source>
</evidence>
<feature type="domain" description="CR-type" evidence="19">
    <location>
        <begin position="230"/>
        <end position="308"/>
    </location>
</feature>
<dbReference type="CDD" id="cd10747">
    <property type="entry name" value="DnaJ_C"/>
    <property type="match status" value="1"/>
</dbReference>
<reference evidence="21" key="1">
    <citation type="submission" date="2025-08" db="UniProtKB">
        <authorList>
            <consortium name="RefSeq"/>
        </authorList>
    </citation>
    <scope>IDENTIFICATION</scope>
    <source>
        <tissue evidence="21">Thorax and Abdomen</tissue>
    </source>
</reference>
<dbReference type="GO" id="GO:0051082">
    <property type="term" value="F:unfolded protein binding"/>
    <property type="evidence" value="ECO:0007669"/>
    <property type="project" value="InterPro"/>
</dbReference>
<dbReference type="Gene3D" id="1.10.287.110">
    <property type="entry name" value="DnaJ domain"/>
    <property type="match status" value="1"/>
</dbReference>
<evidence type="ECO:0000256" key="11">
    <source>
        <dbReference type="ARBA" id="ARBA00023128"/>
    </source>
</evidence>
<dbReference type="PROSITE" id="PS51188">
    <property type="entry name" value="ZF_CR"/>
    <property type="match status" value="1"/>
</dbReference>
<dbReference type="GO" id="GO:0031072">
    <property type="term" value="F:heat shock protein binding"/>
    <property type="evidence" value="ECO:0007669"/>
    <property type="project" value="InterPro"/>
</dbReference>
<keyword evidence="12" id="KW-0472">Membrane</keyword>
<sequence length="539" mass="59489">MATTKGLAVILRPKSISLIGCNKLNNLASVTLQQCNTCRRLFSGSALGVELWSHRKYEKHIQAKSAPLPRRGFHTTYKLLARRNYYEILGVPKNASQKDIKKAYYELAKKYHPDTNKGDPNAGKKFQEVSEAYEVLSDEGKRKEFDTWGATSEQMGMGGGGQRQGAQDFGQNWQFRSTVNPEELFRKIFGEAGFQTGGFTEYEDFAESNFGFGASQEVIMNLTFSQAARGVNKDVNINVVDTCPKCSGSRCELGTKAVRCQHCNGTGMETISTGPFVMRSTCRFCQGSRMYIKYPCGECEGKGQTVQRKKVTVPVPAGVEDGQTVRMAVGNKEVFITFRVEKSKYFRREGPDVHTSAEISLAQAVLGGTIRVEGVYEDQTIQIRPGTSSHTRIRLTGKGLKKVNSMGYGDHYIEIKISVPSNLNQKQKALLQAYAELEAGTPGTIHGITFKKDGSKQCTAGPLDLMESIRMALGDRPVNDKIVSSAADGPGDKPQVTGSSRTEEAETKTNSKYEEDNVPNDKDKEDCNSDVQARRHKLP</sequence>
<dbReference type="GO" id="GO:0007005">
    <property type="term" value="P:mitochondrion organization"/>
    <property type="evidence" value="ECO:0007669"/>
    <property type="project" value="TreeGrafter"/>
</dbReference>
<evidence type="ECO:0000259" key="19">
    <source>
        <dbReference type="PROSITE" id="PS51188"/>
    </source>
</evidence>